<evidence type="ECO:0000259" key="1">
    <source>
        <dbReference type="Pfam" id="PF16116"/>
    </source>
</evidence>
<dbReference type="InterPro" id="IPR032267">
    <property type="entry name" value="DUF4832"/>
</dbReference>
<accession>A0ABY8P4S2</accession>
<dbReference type="EMBL" id="CP123759">
    <property type="protein sequence ID" value="WGO84478.1"/>
    <property type="molecule type" value="Genomic_DNA"/>
</dbReference>
<dbReference type="Pfam" id="PF16116">
    <property type="entry name" value="DUF4832"/>
    <property type="match status" value="1"/>
</dbReference>
<evidence type="ECO:0000313" key="3">
    <source>
        <dbReference type="EMBL" id="WGO84478.1"/>
    </source>
</evidence>
<sequence length="486" mass="56991">MKNLTQYQQASYRGRYPSDENGTVIIMNPERGFRYENMVLLNEDLINPFSREKQNGNILLELYKKEIAGERYQIVQQYIYLTEYINSDLDNKAIELINYIFSQAKLAGVKLLVRFVYKYANHIPEPEVERVKQHMRQLKPILANCIIYAFQFGWIGTWGEQHGSCYSDQQKRKIYHTFYSDYMPANRKITMRYKANRDMLINSLSPLQFNDHLRIGFNNDYYTLDAHKYAVGNDFTWQSAVYRDLKKIGVNSIYDVEMPYNDDGRDPWCLNTIPADFGWGTIWRFTELGASTFSIIHNLNLCIAALRKAVIDLKRFENAGFVCDRDYFWDHTKANYTTRSAFEYIRDHLGYRLILEEATYPLYVKIGDYFDLKFSLKNYGFARPVNVRPIAIVFLDEQDEIQWQLFMPAGAELCAAGRGYTFSISTQLDNIKSGKYLLALWLPDESPMLRDSPLYDIQLANGGNNFRLIETEKHRFNVFAEVQVIE</sequence>
<proteinExistence type="predicted"/>
<dbReference type="Pfam" id="PF16173">
    <property type="entry name" value="DUF4874"/>
    <property type="match status" value="1"/>
</dbReference>
<dbReference type="InterPro" id="IPR032379">
    <property type="entry name" value="DUF4874"/>
</dbReference>
<reference evidence="3 4" key="1">
    <citation type="submission" date="2023-04" db="EMBL/GenBank/DDBJ databases">
        <title>Genome dynamics across the evolutionary transition to endosymbiosis.</title>
        <authorList>
            <person name="Siozios S."/>
            <person name="Nadal-Jimenez P."/>
            <person name="Azagi T."/>
            <person name="Sprong H."/>
            <person name="Frost C.L."/>
            <person name="Parratt S.R."/>
            <person name="Taylor G."/>
            <person name="Brettell L."/>
            <person name="Lew K.C."/>
            <person name="Croft L."/>
            <person name="King K.C."/>
            <person name="Brockhurst M.A."/>
            <person name="Hypsa V."/>
            <person name="Novakova E."/>
            <person name="Darby A.C."/>
            <person name="Hurst G.D.D."/>
        </authorList>
    </citation>
    <scope>NUCLEOTIDE SEQUENCE [LARGE SCALE GENOMIC DNA]</scope>
    <source>
        <strain evidence="4">aApi_AU</strain>
    </source>
</reference>
<dbReference type="Proteomes" id="UP001231859">
    <property type="component" value="Chromosome"/>
</dbReference>
<evidence type="ECO:0000313" key="4">
    <source>
        <dbReference type="Proteomes" id="UP001231859"/>
    </source>
</evidence>
<dbReference type="RefSeq" id="WP_280939497.1">
    <property type="nucleotide sequence ID" value="NZ_CP123759.1"/>
</dbReference>
<keyword evidence="4" id="KW-1185">Reference proteome</keyword>
<feature type="domain" description="DUF4874" evidence="2">
    <location>
        <begin position="28"/>
        <end position="194"/>
    </location>
</feature>
<protein>
    <submittedName>
        <fullName evidence="3">DUF4874 domain-containing protein</fullName>
    </submittedName>
</protein>
<evidence type="ECO:0000259" key="2">
    <source>
        <dbReference type="Pfam" id="PF16173"/>
    </source>
</evidence>
<organism evidence="3 4">
    <name type="scientific">Arsenophonus apicola</name>
    <dbReference type="NCBI Taxonomy" id="2879119"/>
    <lineage>
        <taxon>Bacteria</taxon>
        <taxon>Pseudomonadati</taxon>
        <taxon>Pseudomonadota</taxon>
        <taxon>Gammaproteobacteria</taxon>
        <taxon>Enterobacterales</taxon>
        <taxon>Morganellaceae</taxon>
        <taxon>Arsenophonus</taxon>
    </lineage>
</organism>
<name>A0ABY8P4S2_9GAMM</name>
<gene>
    <name evidence="3" type="ORF">QG404_06250</name>
</gene>
<feature type="domain" description="DUF4832" evidence="1">
    <location>
        <begin position="334"/>
        <end position="461"/>
    </location>
</feature>